<name>A0A381ID15_CLODI</name>
<proteinExistence type="predicted"/>
<organism evidence="1">
    <name type="scientific">Clostridioides difficile</name>
    <name type="common">Peptoclostridium difficile</name>
    <dbReference type="NCBI Taxonomy" id="1496"/>
    <lineage>
        <taxon>Bacteria</taxon>
        <taxon>Bacillati</taxon>
        <taxon>Bacillota</taxon>
        <taxon>Clostridia</taxon>
        <taxon>Peptostreptococcales</taxon>
        <taxon>Peptostreptococcaceae</taxon>
        <taxon>Clostridioides</taxon>
    </lineage>
</organism>
<sequence length="30" mass="3461">MLNEQRKQEVTEICQKLIQNPSSSGMKKVL</sequence>
<dbReference type="EMBL" id="UFWD01000001">
    <property type="protein sequence ID" value="SUY25298.1"/>
    <property type="molecule type" value="Genomic_DNA"/>
</dbReference>
<reference evidence="1" key="1">
    <citation type="submission" date="2018-06" db="EMBL/GenBank/DDBJ databases">
        <authorList>
            <consortium name="Pathogen Informatics"/>
            <person name="Doyle S."/>
        </authorList>
    </citation>
    <scope>NUCLEOTIDE SEQUENCE</scope>
    <source>
        <strain evidence="1">NCTC13307</strain>
    </source>
</reference>
<gene>
    <name evidence="1" type="ORF">NCTC13307_02734</name>
</gene>
<protein>
    <submittedName>
        <fullName evidence="1">Peptidase</fullName>
    </submittedName>
</protein>
<accession>A0A381ID15</accession>
<dbReference type="AlphaFoldDB" id="A0A381ID15"/>
<evidence type="ECO:0000313" key="1">
    <source>
        <dbReference type="EMBL" id="SUY25298.1"/>
    </source>
</evidence>